<evidence type="ECO:0000313" key="2">
    <source>
        <dbReference type="EMBL" id="GGE36704.1"/>
    </source>
</evidence>
<reference evidence="3" key="1">
    <citation type="journal article" date="2019" name="Int. J. Syst. Evol. Microbiol.">
        <title>The Global Catalogue of Microorganisms (GCM) 10K type strain sequencing project: providing services to taxonomists for standard genome sequencing and annotation.</title>
        <authorList>
            <consortium name="The Broad Institute Genomics Platform"/>
            <consortium name="The Broad Institute Genome Sequencing Center for Infectious Disease"/>
            <person name="Wu L."/>
            <person name="Ma J."/>
        </authorList>
    </citation>
    <scope>NUCLEOTIDE SEQUENCE [LARGE SCALE GENOMIC DNA]</scope>
    <source>
        <strain evidence="3">CGMCC 1.12931</strain>
    </source>
</reference>
<evidence type="ECO:0000313" key="3">
    <source>
        <dbReference type="Proteomes" id="UP000599179"/>
    </source>
</evidence>
<name>A0ABQ1SHP8_9FLAO</name>
<organism evidence="2 3">
    <name type="scientific">Psychroflexus planctonicus</name>
    <dbReference type="NCBI Taxonomy" id="1526575"/>
    <lineage>
        <taxon>Bacteria</taxon>
        <taxon>Pseudomonadati</taxon>
        <taxon>Bacteroidota</taxon>
        <taxon>Flavobacteriia</taxon>
        <taxon>Flavobacteriales</taxon>
        <taxon>Flavobacteriaceae</taxon>
        <taxon>Psychroflexus</taxon>
    </lineage>
</organism>
<keyword evidence="3" id="KW-1185">Reference proteome</keyword>
<comment type="caution">
    <text evidence="2">The sequence shown here is derived from an EMBL/GenBank/DDBJ whole genome shotgun (WGS) entry which is preliminary data.</text>
</comment>
<dbReference type="Proteomes" id="UP000599179">
    <property type="component" value="Unassembled WGS sequence"/>
</dbReference>
<keyword evidence="1" id="KW-0472">Membrane</keyword>
<keyword evidence="1" id="KW-1133">Transmembrane helix</keyword>
<sequence>MNKIDLKIKKEFRSANQKYFKYIDIAWVVLGTFMLFDDDKMGWFYLGLGLIHYLFHSSINNEIHASIHNGVFKKNTWFASKTDLKKAKYVKKFAGDVTFVFSNKETRIETQTLEEESIELLDQFINENEIPCEVIPIR</sequence>
<feature type="transmembrane region" description="Helical" evidence="1">
    <location>
        <begin position="20"/>
        <end position="36"/>
    </location>
</feature>
<proteinExistence type="predicted"/>
<gene>
    <name evidence="2" type="ORF">GCM10010832_16100</name>
</gene>
<protein>
    <recommendedName>
        <fullName evidence="4">YcxB-like protein domain-containing protein</fullName>
    </recommendedName>
</protein>
<dbReference type="EMBL" id="BMGM01000006">
    <property type="protein sequence ID" value="GGE36704.1"/>
    <property type="molecule type" value="Genomic_DNA"/>
</dbReference>
<accession>A0ABQ1SHP8</accession>
<dbReference type="RefSeq" id="WP_188458589.1">
    <property type="nucleotide sequence ID" value="NZ_BMGM01000006.1"/>
</dbReference>
<feature type="transmembrane region" description="Helical" evidence="1">
    <location>
        <begin position="42"/>
        <end position="59"/>
    </location>
</feature>
<keyword evidence="1" id="KW-0812">Transmembrane</keyword>
<evidence type="ECO:0008006" key="4">
    <source>
        <dbReference type="Google" id="ProtNLM"/>
    </source>
</evidence>
<evidence type="ECO:0000256" key="1">
    <source>
        <dbReference type="SAM" id="Phobius"/>
    </source>
</evidence>